<dbReference type="EC" id="3.1.11.2" evidence="3"/>
<accession>Q6GN73</accession>
<dbReference type="SUPFAM" id="SSF56219">
    <property type="entry name" value="DNase I-like"/>
    <property type="match status" value="1"/>
</dbReference>
<dbReference type="Gene3D" id="3.60.10.10">
    <property type="entry name" value="Endonuclease/exonuclease/phosphatase"/>
    <property type="match status" value="1"/>
</dbReference>
<keyword evidence="4 10" id="KW-0479">Metal-binding</keyword>
<proteinExistence type="evidence at transcript level"/>
<reference evidence="15" key="3">
    <citation type="submission" date="2025-04" db="UniProtKB">
        <authorList>
            <consortium name="RefSeq"/>
        </authorList>
    </citation>
    <scope>IDENTIFICATION</scope>
</reference>
<dbReference type="OrthoDB" id="9909066at2759"/>
<name>Q6GN73_XENLA</name>
<dbReference type="GO" id="GO:0006284">
    <property type="term" value="P:base-excision repair"/>
    <property type="evidence" value="ECO:0007669"/>
    <property type="project" value="TreeGrafter"/>
</dbReference>
<dbReference type="PANTHER" id="PTHR22748">
    <property type="entry name" value="AP ENDONUCLEASE"/>
    <property type="match status" value="1"/>
</dbReference>
<gene>
    <name evidence="13 15" type="primary">MGC82982</name>
</gene>
<keyword evidence="8" id="KW-0234">DNA repair</keyword>
<dbReference type="EMBL" id="BC073645">
    <property type="protein sequence ID" value="AAH73645.1"/>
    <property type="molecule type" value="mRNA"/>
</dbReference>
<evidence type="ECO:0000256" key="1">
    <source>
        <dbReference type="ARBA" id="ARBA00000493"/>
    </source>
</evidence>
<dbReference type="InterPro" id="IPR005135">
    <property type="entry name" value="Endo/exonuclease/phosphatase"/>
</dbReference>
<comment type="catalytic activity">
    <reaction evidence="1">
        <text>Exonucleolytic cleavage in the 3'- to 5'-direction to yield nucleoside 5'-phosphates.</text>
        <dbReference type="EC" id="3.1.11.2"/>
    </reaction>
</comment>
<evidence type="ECO:0000313" key="13">
    <source>
        <dbReference type="EMBL" id="AAH73645.1"/>
    </source>
</evidence>
<keyword evidence="5" id="KW-0227">DNA damage</keyword>
<evidence type="ECO:0000256" key="11">
    <source>
        <dbReference type="PIRSR" id="PIRSR604808-3"/>
    </source>
</evidence>
<dbReference type="Pfam" id="PF03372">
    <property type="entry name" value="Exo_endo_phos"/>
    <property type="match status" value="1"/>
</dbReference>
<dbReference type="GeneID" id="444411"/>
<evidence type="ECO:0000256" key="8">
    <source>
        <dbReference type="ARBA" id="ARBA00023204"/>
    </source>
</evidence>
<evidence type="ECO:0000256" key="4">
    <source>
        <dbReference type="ARBA" id="ARBA00022723"/>
    </source>
</evidence>
<feature type="site" description="Important for catalytic activity" evidence="11">
    <location>
        <position position="210"/>
    </location>
</feature>
<feature type="binding site" evidence="10">
    <location>
        <position position="15"/>
    </location>
    <ligand>
        <name>Mg(2+)</name>
        <dbReference type="ChEBI" id="CHEBI:18420"/>
        <label>1</label>
    </ligand>
</feature>
<evidence type="ECO:0000313" key="14">
    <source>
        <dbReference type="Proteomes" id="UP000186698"/>
    </source>
</evidence>
<feature type="binding site" evidence="10">
    <location>
        <position position="234"/>
    </location>
    <ligand>
        <name>Mg(2+)</name>
        <dbReference type="ChEBI" id="CHEBI:18420"/>
        <label>1</label>
    </ligand>
</feature>
<dbReference type="GO" id="GO:0003906">
    <property type="term" value="F:DNA-(apurinic or apyrimidinic site) endonuclease activity"/>
    <property type="evidence" value="ECO:0007669"/>
    <property type="project" value="TreeGrafter"/>
</dbReference>
<dbReference type="InterPro" id="IPR036691">
    <property type="entry name" value="Endo/exonu/phosph_ase_sf"/>
</dbReference>
<evidence type="ECO:0000256" key="2">
    <source>
        <dbReference type="ARBA" id="ARBA00007092"/>
    </source>
</evidence>
<dbReference type="CDD" id="cd09076">
    <property type="entry name" value="L1-EN"/>
    <property type="match status" value="1"/>
</dbReference>
<reference evidence="13" key="2">
    <citation type="submission" date="2004-06" db="EMBL/GenBank/DDBJ databases">
        <authorList>
            <consortium name="NIH - Xenopus Gene Collection (XGC) project"/>
        </authorList>
    </citation>
    <scope>NUCLEOTIDE SEQUENCE [LARGE SCALE MRNA]</scope>
    <source>
        <tissue evidence="13">Embryo</tissue>
    </source>
</reference>
<dbReference type="KEGG" id="xla:444411"/>
<dbReference type="AlphaFoldDB" id="Q6GN73"/>
<dbReference type="PANTHER" id="PTHR22748:SF26">
    <property type="entry name" value="ENDONUCLEASE_EXONUCLEASE_PHOSPHATASE DOMAIN-CONTAINING PROTEIN"/>
    <property type="match status" value="1"/>
</dbReference>
<evidence type="ECO:0000259" key="12">
    <source>
        <dbReference type="Pfam" id="PF03372"/>
    </source>
</evidence>
<feature type="site" description="Transition state stabilizer" evidence="11">
    <location>
        <position position="149"/>
    </location>
</feature>
<feature type="binding site" evidence="10">
    <location>
        <position position="235"/>
    </location>
    <ligand>
        <name>Mg(2+)</name>
        <dbReference type="ChEBI" id="CHEBI:18420"/>
        <label>1</label>
    </ligand>
</feature>
<keyword evidence="6" id="KW-0378">Hydrolase</keyword>
<dbReference type="RefSeq" id="NP_001085982.1">
    <property type="nucleotide sequence ID" value="NM_001092513.1"/>
</dbReference>
<dbReference type="Proteomes" id="UP000186698">
    <property type="component" value="Chromosome 5L"/>
</dbReference>
<feature type="active site" description="Proton donor/acceptor" evidence="9">
    <location>
        <position position="147"/>
    </location>
</feature>
<reference evidence="15" key="1">
    <citation type="journal article" date="2002" name="Dev. Dyn.">
        <title>Genetic and genomic tools for Xenopus research: The NIH Xenopus initiative.</title>
        <authorList>
            <person name="Klein S.L."/>
            <person name="Strausberg R.L."/>
            <person name="Wagner L."/>
            <person name="Pontius J."/>
            <person name="Clifton S.W."/>
            <person name="Richardson P."/>
        </authorList>
    </citation>
    <scope>NUCLEOTIDE SEQUENCE</scope>
</reference>
<evidence type="ECO:0000256" key="9">
    <source>
        <dbReference type="PIRSR" id="PIRSR604808-1"/>
    </source>
</evidence>
<keyword evidence="7 10" id="KW-0460">Magnesium</keyword>
<feature type="domain" description="Endonuclease/exonuclease/phosphatase" evidence="12">
    <location>
        <begin position="14"/>
        <end position="235"/>
    </location>
</feature>
<feature type="active site" description="Proton acceptor" evidence="9">
    <location>
        <position position="235"/>
    </location>
</feature>
<organism evidence="13">
    <name type="scientific">Xenopus laevis</name>
    <name type="common">African clawed frog</name>
    <dbReference type="NCBI Taxonomy" id="8355"/>
    <lineage>
        <taxon>Eukaryota</taxon>
        <taxon>Metazoa</taxon>
        <taxon>Chordata</taxon>
        <taxon>Craniata</taxon>
        <taxon>Vertebrata</taxon>
        <taxon>Euteleostomi</taxon>
        <taxon>Amphibia</taxon>
        <taxon>Batrachia</taxon>
        <taxon>Anura</taxon>
        <taxon>Pipoidea</taxon>
        <taxon>Pipidae</taxon>
        <taxon>Xenopodinae</taxon>
        <taxon>Xenopus</taxon>
        <taxon>Xenopus</taxon>
    </lineage>
</organism>
<dbReference type="DNASU" id="444411"/>
<keyword evidence="10" id="KW-0464">Manganese</keyword>
<evidence type="ECO:0000256" key="3">
    <source>
        <dbReference type="ARBA" id="ARBA00012115"/>
    </source>
</evidence>
<dbReference type="GO" id="GO:0005634">
    <property type="term" value="C:nucleus"/>
    <property type="evidence" value="ECO:0007669"/>
    <property type="project" value="TreeGrafter"/>
</dbReference>
<feature type="binding site" evidence="10">
    <location>
        <position position="149"/>
    </location>
    <ligand>
        <name>Mg(2+)</name>
        <dbReference type="ChEBI" id="CHEBI:18420"/>
        <label>1</label>
    </ligand>
</feature>
<dbReference type="GO" id="GO:0008081">
    <property type="term" value="F:phosphoric diester hydrolase activity"/>
    <property type="evidence" value="ECO:0007669"/>
    <property type="project" value="TreeGrafter"/>
</dbReference>
<feature type="binding site" evidence="10">
    <location>
        <position position="147"/>
    </location>
    <ligand>
        <name>Mg(2+)</name>
        <dbReference type="ChEBI" id="CHEBI:18420"/>
        <label>1</label>
    </ligand>
</feature>
<dbReference type="GO" id="GO:0008311">
    <property type="term" value="F:double-stranded DNA 3'-5' DNA exonuclease activity"/>
    <property type="evidence" value="ECO:0007669"/>
    <property type="project" value="UniProtKB-EC"/>
</dbReference>
<evidence type="ECO:0000256" key="10">
    <source>
        <dbReference type="PIRSR" id="PIRSR604808-2"/>
    </source>
</evidence>
<feature type="active site" evidence="9">
    <location>
        <position position="117"/>
    </location>
</feature>
<dbReference type="GO" id="GO:0046872">
    <property type="term" value="F:metal ion binding"/>
    <property type="evidence" value="ECO:0007669"/>
    <property type="project" value="UniProtKB-KW"/>
</dbReference>
<evidence type="ECO:0000313" key="15">
    <source>
        <dbReference type="RefSeq" id="NP_001085982.1"/>
    </source>
</evidence>
<sequence length="441" mass="50674">MTQSQSQALNIYTINANVLNSPWKRKALLQEIKAKKIHIALIQETHYKTDHIPKWYDKHFSNIIHSTPQPTKVRGTAILIANSLEFELDRIKNDTHGNYSFVKGKIHSEKQTFASIYLPNAEQNKVMEQICTQLLAFAEGTLILGGDLNTPLDPKIDCSSGTASITYKKIKQIKLQLQLLQVMDSWRIHHPTGRDYTHFSHSHNTHNRIDYIFLSHDTLDNLRDATIEATTWSDHSLVILRLHTPLTRPKQFTWKLNDSLRKDPKVLKIISTATEDYFQTNADTASSAIPEWEAYKCVIRGILIQQGARLKRDRQKLKQNLISKIQQLDQQHKLTRATHTLSDLTKARQELKLLIQKESDRATFLLKKLYYDHGNKCGKMLARALKTRERRSHIFKMKDSKGNVHVSPAGIQSTLTVHSDAFTSNKQLAMIHRQKTATLNI</sequence>
<dbReference type="Bgee" id="444411">
    <property type="expression patterns" value="Expressed in neurula embryo and 1 other cell type or tissue"/>
</dbReference>
<evidence type="ECO:0000256" key="6">
    <source>
        <dbReference type="ARBA" id="ARBA00022801"/>
    </source>
</evidence>
<feature type="binding site" evidence="10">
    <location>
        <position position="44"/>
    </location>
    <ligand>
        <name>Mg(2+)</name>
        <dbReference type="ChEBI" id="CHEBI:18420"/>
        <label>1</label>
    </ligand>
</feature>
<feature type="site" description="Interaction with DNA substrate" evidence="11">
    <location>
        <position position="235"/>
    </location>
</feature>
<comment type="similarity">
    <text evidence="2">Belongs to the DNA repair enzymes AP/ExoA family.</text>
</comment>
<protein>
    <recommendedName>
        <fullName evidence="3">exodeoxyribonuclease III</fullName>
        <ecNumber evidence="3">3.1.11.2</ecNumber>
    </recommendedName>
</protein>
<comment type="cofactor">
    <cofactor evidence="10">
        <name>Mg(2+)</name>
        <dbReference type="ChEBI" id="CHEBI:18420"/>
    </cofactor>
    <cofactor evidence="10">
        <name>Mn(2+)</name>
        <dbReference type="ChEBI" id="CHEBI:29035"/>
    </cofactor>
    <text evidence="10">Probably binds two magnesium or manganese ions per subunit.</text>
</comment>
<evidence type="ECO:0000256" key="7">
    <source>
        <dbReference type="ARBA" id="ARBA00022842"/>
    </source>
</evidence>
<evidence type="ECO:0000256" key="5">
    <source>
        <dbReference type="ARBA" id="ARBA00022763"/>
    </source>
</evidence>
<keyword evidence="14" id="KW-1185">Reference proteome</keyword>
<dbReference type="InterPro" id="IPR004808">
    <property type="entry name" value="AP_endonuc_1"/>
</dbReference>